<evidence type="ECO:0000313" key="2">
    <source>
        <dbReference type="Proteomes" id="UP000236370"/>
    </source>
</evidence>
<dbReference type="EMBL" id="NBAG03000211">
    <property type="protein sequence ID" value="PNI86453.1"/>
    <property type="molecule type" value="Genomic_DNA"/>
</dbReference>
<dbReference type="AlphaFoldDB" id="A0A2J8PR16"/>
<dbReference type="Proteomes" id="UP000236370">
    <property type="component" value="Unassembled WGS sequence"/>
</dbReference>
<comment type="caution">
    <text evidence="1">The sequence shown here is derived from an EMBL/GenBank/DDBJ whole genome shotgun (WGS) entry which is preliminary data.</text>
</comment>
<organism evidence="1 2">
    <name type="scientific">Pan troglodytes</name>
    <name type="common">Chimpanzee</name>
    <dbReference type="NCBI Taxonomy" id="9598"/>
    <lineage>
        <taxon>Eukaryota</taxon>
        <taxon>Metazoa</taxon>
        <taxon>Chordata</taxon>
        <taxon>Craniata</taxon>
        <taxon>Vertebrata</taxon>
        <taxon>Euteleostomi</taxon>
        <taxon>Mammalia</taxon>
        <taxon>Eutheria</taxon>
        <taxon>Euarchontoglires</taxon>
        <taxon>Primates</taxon>
        <taxon>Haplorrhini</taxon>
        <taxon>Catarrhini</taxon>
        <taxon>Hominidae</taxon>
        <taxon>Pan</taxon>
    </lineage>
</organism>
<reference evidence="1 2" key="1">
    <citation type="submission" date="2017-12" db="EMBL/GenBank/DDBJ databases">
        <title>High-resolution comparative analysis of great ape genomes.</title>
        <authorList>
            <person name="Pollen A."/>
            <person name="Hastie A."/>
            <person name="Hormozdiari F."/>
            <person name="Dougherty M."/>
            <person name="Liu R."/>
            <person name="Chaisson M."/>
            <person name="Hoppe E."/>
            <person name="Hill C."/>
            <person name="Pang A."/>
            <person name="Hillier L."/>
            <person name="Baker C."/>
            <person name="Armstrong J."/>
            <person name="Shendure J."/>
            <person name="Paten B."/>
            <person name="Wilson R."/>
            <person name="Chao H."/>
            <person name="Schneider V."/>
            <person name="Ventura M."/>
            <person name="Kronenberg Z."/>
            <person name="Murali S."/>
            <person name="Gordon D."/>
            <person name="Cantsilieris S."/>
            <person name="Munson K."/>
            <person name="Nelson B."/>
            <person name="Raja A."/>
            <person name="Underwood J."/>
            <person name="Diekhans M."/>
            <person name="Fiddes I."/>
            <person name="Haussler D."/>
            <person name="Eichler E."/>
        </authorList>
    </citation>
    <scope>NUCLEOTIDE SEQUENCE [LARGE SCALE GENOMIC DNA]</scope>
    <source>
        <strain evidence="1">Yerkes chimp pedigree #C0471</strain>
    </source>
</reference>
<accession>A0A2J8PR16</accession>
<name>A0A2J8PR16_PANTR</name>
<proteinExistence type="predicted"/>
<protein>
    <submittedName>
        <fullName evidence="1">CDCA7 isoform 6</fullName>
    </submittedName>
</protein>
<gene>
    <name evidence="1" type="ORF">CK820_G0001499</name>
</gene>
<sequence length="56" mass="6541">MDARRVPQKDLRVKKNLKKFRYVKLISMETSSSSDDSCDSFASDNFANTKVRCKMY</sequence>
<evidence type="ECO:0000313" key="1">
    <source>
        <dbReference type="EMBL" id="PNI86453.1"/>
    </source>
</evidence>